<feature type="transmembrane region" description="Helical" evidence="7">
    <location>
        <begin position="182"/>
        <end position="200"/>
    </location>
</feature>
<keyword evidence="5 7" id="KW-1133">Transmembrane helix</keyword>
<feature type="transmembrane region" description="Helical" evidence="7">
    <location>
        <begin position="144"/>
        <end position="166"/>
    </location>
</feature>
<dbReference type="EMBL" id="JBHYTS010000033">
    <property type="protein sequence ID" value="MFE1753009.1"/>
    <property type="molecule type" value="Genomic_DNA"/>
</dbReference>
<evidence type="ECO:0000256" key="6">
    <source>
        <dbReference type="ARBA" id="ARBA00023136"/>
    </source>
</evidence>
<name>A0ABW6H8Q3_9ACTN</name>
<keyword evidence="3" id="KW-1003">Cell membrane</keyword>
<dbReference type="PANTHER" id="PTHR42709">
    <property type="entry name" value="ALKALINE PHOSPHATASE LIKE PROTEIN"/>
    <property type="match status" value="1"/>
</dbReference>
<evidence type="ECO:0000259" key="8">
    <source>
        <dbReference type="Pfam" id="PF09335"/>
    </source>
</evidence>
<evidence type="ECO:0000256" key="5">
    <source>
        <dbReference type="ARBA" id="ARBA00022989"/>
    </source>
</evidence>
<dbReference type="Proteomes" id="UP001599756">
    <property type="component" value="Unassembled WGS sequence"/>
</dbReference>
<dbReference type="Pfam" id="PF09335">
    <property type="entry name" value="VTT_dom"/>
    <property type="match status" value="1"/>
</dbReference>
<accession>A0ABW6H8Q3</accession>
<proteinExistence type="inferred from homology"/>
<keyword evidence="10" id="KW-1185">Reference proteome</keyword>
<reference evidence="9 10" key="1">
    <citation type="submission" date="2024-09" db="EMBL/GenBank/DDBJ databases">
        <title>The Natural Products Discovery Center: Release of the First 8490 Sequenced Strains for Exploring Actinobacteria Biosynthetic Diversity.</title>
        <authorList>
            <person name="Kalkreuter E."/>
            <person name="Kautsar S.A."/>
            <person name="Yang D."/>
            <person name="Bader C.D."/>
            <person name="Teijaro C.N."/>
            <person name="Fluegel L."/>
            <person name="Davis C.M."/>
            <person name="Simpson J.R."/>
            <person name="Lauterbach L."/>
            <person name="Steele A.D."/>
            <person name="Gui C."/>
            <person name="Meng S."/>
            <person name="Li G."/>
            <person name="Viehrig K."/>
            <person name="Ye F."/>
            <person name="Su P."/>
            <person name="Kiefer A.F."/>
            <person name="Nichols A."/>
            <person name="Cepeda A.J."/>
            <person name="Yan W."/>
            <person name="Fan B."/>
            <person name="Jiang Y."/>
            <person name="Adhikari A."/>
            <person name="Zheng C.-J."/>
            <person name="Schuster L."/>
            <person name="Cowan T.M."/>
            <person name="Smanski M.J."/>
            <person name="Chevrette M.G."/>
            <person name="De Carvalho L.P.S."/>
            <person name="Shen B."/>
        </authorList>
    </citation>
    <scope>NUCLEOTIDE SEQUENCE [LARGE SCALE GENOMIC DNA]</scope>
    <source>
        <strain evidence="9 10">NPDC059500</strain>
    </source>
</reference>
<dbReference type="PANTHER" id="PTHR42709:SF6">
    <property type="entry name" value="UNDECAPRENYL PHOSPHATE TRANSPORTER A"/>
    <property type="match status" value="1"/>
</dbReference>
<comment type="similarity">
    <text evidence="2">Belongs to the DedA family.</text>
</comment>
<protein>
    <submittedName>
        <fullName evidence="9">DedA family protein</fullName>
    </submittedName>
</protein>
<comment type="caution">
    <text evidence="9">The sequence shown here is derived from an EMBL/GenBank/DDBJ whole genome shotgun (WGS) entry which is preliminary data.</text>
</comment>
<comment type="subcellular location">
    <subcellularLocation>
        <location evidence="1">Cell membrane</location>
        <topology evidence="1">Multi-pass membrane protein</topology>
    </subcellularLocation>
</comment>
<evidence type="ECO:0000256" key="3">
    <source>
        <dbReference type="ARBA" id="ARBA00022475"/>
    </source>
</evidence>
<evidence type="ECO:0000256" key="7">
    <source>
        <dbReference type="SAM" id="Phobius"/>
    </source>
</evidence>
<keyword evidence="6 7" id="KW-0472">Membrane</keyword>
<organism evidence="9 10">
    <name type="scientific">Streptomyces anandii</name>
    <dbReference type="NCBI Taxonomy" id="285454"/>
    <lineage>
        <taxon>Bacteria</taxon>
        <taxon>Bacillati</taxon>
        <taxon>Actinomycetota</taxon>
        <taxon>Actinomycetes</taxon>
        <taxon>Kitasatosporales</taxon>
        <taxon>Streptomycetaceae</taxon>
        <taxon>Streptomyces</taxon>
    </lineage>
</organism>
<keyword evidence="4 7" id="KW-0812">Transmembrane</keyword>
<evidence type="ECO:0000313" key="9">
    <source>
        <dbReference type="EMBL" id="MFE1753009.1"/>
    </source>
</evidence>
<dbReference type="InterPro" id="IPR051311">
    <property type="entry name" value="DedA_domain"/>
</dbReference>
<dbReference type="RefSeq" id="WP_381841990.1">
    <property type="nucleotide sequence ID" value="NZ_JBHYTS010000033.1"/>
</dbReference>
<gene>
    <name evidence="9" type="ORF">ACFW88_21110</name>
</gene>
<feature type="domain" description="VTT" evidence="8">
    <location>
        <begin position="38"/>
        <end position="163"/>
    </location>
</feature>
<evidence type="ECO:0000313" key="10">
    <source>
        <dbReference type="Proteomes" id="UP001599756"/>
    </source>
</evidence>
<evidence type="ECO:0000256" key="1">
    <source>
        <dbReference type="ARBA" id="ARBA00004651"/>
    </source>
</evidence>
<dbReference type="InterPro" id="IPR032816">
    <property type="entry name" value="VTT_dom"/>
</dbReference>
<evidence type="ECO:0000256" key="4">
    <source>
        <dbReference type="ARBA" id="ARBA00022692"/>
    </source>
</evidence>
<sequence>MAPPLPGPLAHLAPLLSHYGYWAVGGVVFVEDFGIPAPGETILIAAGVYAGAGELNVMVVGAIAFAAAVAGDNIGYLIGHYGGRAFVHRWGRYVFLTPERFEKAERFFARHGGKIVTVARFIEGLRQANGIIAGTSGMPWRRFIVFNALGAALWVGLWLTIAYFAGSHINTVYDEILKYERYLFIALGLIAVALVVRHLLRRRKRRASEDGDGDDGR</sequence>
<evidence type="ECO:0000256" key="2">
    <source>
        <dbReference type="ARBA" id="ARBA00010792"/>
    </source>
</evidence>